<dbReference type="Proteomes" id="UP000825935">
    <property type="component" value="Chromosome 28"/>
</dbReference>
<organism evidence="1 2">
    <name type="scientific">Ceratopteris richardii</name>
    <name type="common">Triangle waterfern</name>
    <dbReference type="NCBI Taxonomy" id="49495"/>
    <lineage>
        <taxon>Eukaryota</taxon>
        <taxon>Viridiplantae</taxon>
        <taxon>Streptophyta</taxon>
        <taxon>Embryophyta</taxon>
        <taxon>Tracheophyta</taxon>
        <taxon>Polypodiopsida</taxon>
        <taxon>Polypodiidae</taxon>
        <taxon>Polypodiales</taxon>
        <taxon>Pteridineae</taxon>
        <taxon>Pteridaceae</taxon>
        <taxon>Parkerioideae</taxon>
        <taxon>Ceratopteris</taxon>
    </lineage>
</organism>
<keyword evidence="2" id="KW-1185">Reference proteome</keyword>
<reference evidence="1" key="1">
    <citation type="submission" date="2021-08" db="EMBL/GenBank/DDBJ databases">
        <title>WGS assembly of Ceratopteris richardii.</title>
        <authorList>
            <person name="Marchant D.B."/>
            <person name="Chen G."/>
            <person name="Jenkins J."/>
            <person name="Shu S."/>
            <person name="Leebens-Mack J."/>
            <person name="Grimwood J."/>
            <person name="Schmutz J."/>
            <person name="Soltis P."/>
            <person name="Soltis D."/>
            <person name="Chen Z.-H."/>
        </authorList>
    </citation>
    <scope>NUCLEOTIDE SEQUENCE</scope>
    <source>
        <strain evidence="1">Whitten #5841</strain>
        <tissue evidence="1">Leaf</tissue>
    </source>
</reference>
<name>A0A8T2RCW4_CERRI</name>
<evidence type="ECO:0000313" key="1">
    <source>
        <dbReference type="EMBL" id="KAH7293634.1"/>
    </source>
</evidence>
<gene>
    <name evidence="1" type="ORF">KP509_28G034500</name>
</gene>
<dbReference type="EMBL" id="CM035433">
    <property type="protein sequence ID" value="KAH7293634.1"/>
    <property type="molecule type" value="Genomic_DNA"/>
</dbReference>
<comment type="caution">
    <text evidence="1">The sequence shown here is derived from an EMBL/GenBank/DDBJ whole genome shotgun (WGS) entry which is preliminary data.</text>
</comment>
<proteinExistence type="predicted"/>
<dbReference type="AlphaFoldDB" id="A0A8T2RCW4"/>
<sequence>MATGVDFLPFSTSTLPSIASSAVVSGAGERSFPSGFPSSLPSSRSRFVVGSHTPQFARRRAASVKRFRRLLPEDVARMQRKNSSGSCLVADYDGMLHENGYSLGFTPLPNTFPLELALRGV</sequence>
<accession>A0A8T2RCW4</accession>
<protein>
    <submittedName>
        <fullName evidence="1">Uncharacterized protein</fullName>
    </submittedName>
</protein>
<evidence type="ECO:0000313" key="2">
    <source>
        <dbReference type="Proteomes" id="UP000825935"/>
    </source>
</evidence>